<proteinExistence type="predicted"/>
<dbReference type="HOGENOM" id="CLU_572117_0_0_0"/>
<evidence type="ECO:0000256" key="1">
    <source>
        <dbReference type="SAM" id="MobiDB-lite"/>
    </source>
</evidence>
<keyword evidence="3" id="KW-1185">Reference proteome</keyword>
<gene>
    <name evidence="2" type="ordered locus">Lebu_0993</name>
</gene>
<name>C7N9R3_LEPBD</name>
<feature type="compositionally biased region" description="Basic and acidic residues" evidence="1">
    <location>
        <begin position="464"/>
        <end position="477"/>
    </location>
</feature>
<feature type="region of interest" description="Disordered" evidence="1">
    <location>
        <begin position="450"/>
        <end position="477"/>
    </location>
</feature>
<dbReference type="KEGG" id="lba:Lebu_0993"/>
<reference evidence="2 3" key="1">
    <citation type="journal article" date="2009" name="Stand. Genomic Sci.">
        <title>Complete genome sequence of Leptotrichia buccalis type strain (C-1013-b).</title>
        <authorList>
            <person name="Ivanova N."/>
            <person name="Gronow S."/>
            <person name="Lapidus A."/>
            <person name="Copeland A."/>
            <person name="Glavina Del Rio T."/>
            <person name="Nolan M."/>
            <person name="Lucas S."/>
            <person name="Chen F."/>
            <person name="Tice H."/>
            <person name="Cheng J.F."/>
            <person name="Saunders E."/>
            <person name="Bruce D."/>
            <person name="Goodwin L."/>
            <person name="Brettin T."/>
            <person name="Detter J.C."/>
            <person name="Han C."/>
            <person name="Pitluck S."/>
            <person name="Mikhailova N."/>
            <person name="Pati A."/>
            <person name="Mavrommatis K."/>
            <person name="Chen A."/>
            <person name="Palaniappan K."/>
            <person name="Land M."/>
            <person name="Hauser L."/>
            <person name="Chang Y.J."/>
            <person name="Jeffries C.D."/>
            <person name="Chain P."/>
            <person name="Rohde C."/>
            <person name="Goker M."/>
            <person name="Bristow J."/>
            <person name="Eisen J.A."/>
            <person name="Markowitz V."/>
            <person name="Hugenholtz P."/>
            <person name="Kyrpides N.C."/>
            <person name="Klenk H.P."/>
        </authorList>
    </citation>
    <scope>NUCLEOTIDE SEQUENCE [LARGE SCALE GENOMIC DNA]</scope>
    <source>
        <strain evidence="3">ATCC 14201 / DSM 1135 / JCM 12969 / NCTC 10249 / C-1013-b</strain>
    </source>
</reference>
<dbReference type="STRING" id="523794.Lebu_0993"/>
<evidence type="ECO:0000313" key="2">
    <source>
        <dbReference type="EMBL" id="ACV38894.1"/>
    </source>
</evidence>
<dbReference type="EMBL" id="CP001685">
    <property type="protein sequence ID" value="ACV38894.1"/>
    <property type="molecule type" value="Genomic_DNA"/>
</dbReference>
<dbReference type="RefSeq" id="WP_015769241.1">
    <property type="nucleotide sequence ID" value="NC_013192.1"/>
</dbReference>
<dbReference type="AlphaFoldDB" id="C7N9R3"/>
<sequence>MSGPKVSKAELDRMRQIEVQKKKQIMCEIKNKERIVNNFDIRIIDSDIHEKLAKKFEIIRKRYYKSLNELSKKSKIKMEIDKLERINENSETILRKFEKSYDTVFKKIEENINKLSQNEIQEIKMKIIHLVDEIPEKGETETEIILKNVEKNINKLFKVNNKDVGKIKNIEFQEIKLEKHDRRKIFSFSMKNKKVKKNEEISLSSSKEIEQNTEEILDKLYDFMKSDKYTIEDRQRFLCMEKEILDIKEEKGITLEIKKLLILEKKENIETNLKRIEVNNKEVEFLYDDYLKEAYYINHQNIKSIREFSSKEDIKSEIEILRKKGEEISKREYIKEQLDEVMLKHGYNVIDSEHIEKAKEDNRLLYEIDDSTGIDVFLSETQTQMVTLKIVGIGFDEEITERESDRLYEEQCNFCSMFPELVEELRIRGVILNEVRYNEANKKYNSKIKIKKNDKTKNKKKKSRENINNKKYREIKR</sequence>
<protein>
    <submittedName>
        <fullName evidence="2">Uncharacterized protein</fullName>
    </submittedName>
</protein>
<accession>C7N9R3</accession>
<dbReference type="Proteomes" id="UP000001910">
    <property type="component" value="Chromosome"/>
</dbReference>
<evidence type="ECO:0000313" key="3">
    <source>
        <dbReference type="Proteomes" id="UP000001910"/>
    </source>
</evidence>
<organism evidence="2 3">
    <name type="scientific">Leptotrichia buccalis (strain ATCC 14201 / DSM 1135 / JCM 12969 / NCTC 10249 / C-1013-b)</name>
    <dbReference type="NCBI Taxonomy" id="523794"/>
    <lineage>
        <taxon>Bacteria</taxon>
        <taxon>Fusobacteriati</taxon>
        <taxon>Fusobacteriota</taxon>
        <taxon>Fusobacteriia</taxon>
        <taxon>Fusobacteriales</taxon>
        <taxon>Leptotrichiaceae</taxon>
        <taxon>Leptotrichia</taxon>
    </lineage>
</organism>